<dbReference type="STRING" id="33097.A0A150GXR8"/>
<keyword evidence="3" id="KW-1185">Reference proteome</keyword>
<dbReference type="EMBL" id="LSYV01000005">
    <property type="protein sequence ID" value="KXZ54478.1"/>
    <property type="molecule type" value="Genomic_DNA"/>
</dbReference>
<organism evidence="2 3">
    <name type="scientific">Gonium pectorale</name>
    <name type="common">Green alga</name>
    <dbReference type="NCBI Taxonomy" id="33097"/>
    <lineage>
        <taxon>Eukaryota</taxon>
        <taxon>Viridiplantae</taxon>
        <taxon>Chlorophyta</taxon>
        <taxon>core chlorophytes</taxon>
        <taxon>Chlorophyceae</taxon>
        <taxon>CS clade</taxon>
        <taxon>Chlamydomonadales</taxon>
        <taxon>Volvocaceae</taxon>
        <taxon>Gonium</taxon>
    </lineage>
</organism>
<dbReference type="OrthoDB" id="551147at2759"/>
<protein>
    <submittedName>
        <fullName evidence="2">Uncharacterized protein</fullName>
    </submittedName>
</protein>
<feature type="region of interest" description="Disordered" evidence="1">
    <location>
        <begin position="366"/>
        <end position="385"/>
    </location>
</feature>
<comment type="caution">
    <text evidence="2">The sequence shown here is derived from an EMBL/GenBank/DDBJ whole genome shotgun (WGS) entry which is preliminary data.</text>
</comment>
<feature type="compositionally biased region" description="Gly residues" evidence="1">
    <location>
        <begin position="581"/>
        <end position="592"/>
    </location>
</feature>
<evidence type="ECO:0000313" key="3">
    <source>
        <dbReference type="Proteomes" id="UP000075714"/>
    </source>
</evidence>
<feature type="compositionally biased region" description="Low complexity" evidence="1">
    <location>
        <begin position="533"/>
        <end position="547"/>
    </location>
</feature>
<evidence type="ECO:0000256" key="1">
    <source>
        <dbReference type="SAM" id="MobiDB-lite"/>
    </source>
</evidence>
<feature type="region of interest" description="Disordered" evidence="1">
    <location>
        <begin position="273"/>
        <end position="304"/>
    </location>
</feature>
<accession>A0A150GXR8</accession>
<gene>
    <name evidence="2" type="ORF">GPECTOR_4g543</name>
</gene>
<dbReference type="Proteomes" id="UP000075714">
    <property type="component" value="Unassembled WGS sequence"/>
</dbReference>
<evidence type="ECO:0000313" key="2">
    <source>
        <dbReference type="EMBL" id="KXZ54478.1"/>
    </source>
</evidence>
<feature type="region of interest" description="Disordered" evidence="1">
    <location>
        <begin position="533"/>
        <end position="648"/>
    </location>
</feature>
<proteinExistence type="predicted"/>
<feature type="compositionally biased region" description="Pro residues" evidence="1">
    <location>
        <begin position="637"/>
        <end position="648"/>
    </location>
</feature>
<feature type="region of interest" description="Disordered" evidence="1">
    <location>
        <begin position="46"/>
        <end position="68"/>
    </location>
</feature>
<dbReference type="AlphaFoldDB" id="A0A150GXR8"/>
<name>A0A150GXR8_GONPE</name>
<feature type="compositionally biased region" description="Low complexity" evidence="1">
    <location>
        <begin position="58"/>
        <end position="68"/>
    </location>
</feature>
<feature type="compositionally biased region" description="Low complexity" evidence="1">
    <location>
        <begin position="609"/>
        <end position="624"/>
    </location>
</feature>
<reference evidence="3" key="1">
    <citation type="journal article" date="2016" name="Nat. Commun.">
        <title>The Gonium pectorale genome demonstrates co-option of cell cycle regulation during the evolution of multicellularity.</title>
        <authorList>
            <person name="Hanschen E.R."/>
            <person name="Marriage T.N."/>
            <person name="Ferris P.J."/>
            <person name="Hamaji T."/>
            <person name="Toyoda A."/>
            <person name="Fujiyama A."/>
            <person name="Neme R."/>
            <person name="Noguchi H."/>
            <person name="Minakuchi Y."/>
            <person name="Suzuki M."/>
            <person name="Kawai-Toyooka H."/>
            <person name="Smith D.R."/>
            <person name="Sparks H."/>
            <person name="Anderson J."/>
            <person name="Bakaric R."/>
            <person name="Luria V."/>
            <person name="Karger A."/>
            <person name="Kirschner M.W."/>
            <person name="Durand P.M."/>
            <person name="Michod R.E."/>
            <person name="Nozaki H."/>
            <person name="Olson B.J."/>
        </authorList>
    </citation>
    <scope>NUCLEOTIDE SEQUENCE [LARGE SCALE GENOMIC DNA]</scope>
    <source>
        <strain evidence="3">NIES-2863</strain>
    </source>
</reference>
<feature type="compositionally biased region" description="Low complexity" evidence="1">
    <location>
        <begin position="273"/>
        <end position="296"/>
    </location>
</feature>
<sequence length="712" mass="70976">MSVNSLSAQHSADGERVLLRAFLRIHHDDLEPCSCNGTNNAARVARAAASDPRRRSEGTAGAAADARPTAAAAGAADGGEGAAGAGSTAAGTACVAPGTCGPAERYGHVVEVLLRTDDWSLAACSSSCCGVGYDALHSQLCPAVAAVLLAARMEGGGAVLCEQDMGRLATAAQGEAPEGAAAASTAAAGQGNGIGAGGGAPAFSSGPLTVGRLLSAASRGMLVLGPNHVDPLLPLPASMLPGPGAPLGLQQELESPRCTPDFIAAQLIPCTRPEAASQGGAGPGPSSSSAPAVRPAAQPPVPPPHIPVLPGVEHGNMPGLRYAGQFPSAYARSVFAGWYRQNAPPAVASERYRETYRMLLPPAEDAQAAGPAAGPQGAPARRVSAASARPPLPAAWSFGAGGGGVSLDTATELAPRYISSRAAERGPVWEARMNFLTANALTDAICKLLLASSLPAYLRAAAARLLGSWRLRLGDTLAYGRRTGYGSAMDPALSDLLHRLTTAYILARDGWDAPHLAAAMGLTAPGPSALPAAAAAAGAPDQPPAAAGGAGSGGAAAAGPAHTHTHAGSALVNAASAGRTGRQGGGEPGPAGGSPPSRPDTLPSWLGFRPAHAAAARAMAPEPRGTGAGGQGDIYGEPPPSTGAAPPPMPFVPYAPPPLQGVVQMHVSGLQEVSERLHWLGHFGLDGPYVALAAASGEWSKAIKMLLRRGAK</sequence>
<feature type="compositionally biased region" description="Low complexity" evidence="1">
    <location>
        <begin position="557"/>
        <end position="580"/>
    </location>
</feature>